<evidence type="ECO:0000259" key="1">
    <source>
        <dbReference type="Pfam" id="PF00535"/>
    </source>
</evidence>
<dbReference type="GO" id="GO:0016740">
    <property type="term" value="F:transferase activity"/>
    <property type="evidence" value="ECO:0007669"/>
    <property type="project" value="UniProtKB-KW"/>
</dbReference>
<sequence length="298" mass="33959">MTDIAVIIVNWNAQKDLRVCLQSLYADPKPKSNYEVWVVDNASTDGSAEMVRSEFPDVKLIANTENVGFSKANNQAIAASQSRYVFLLNSDAFAHEGAIDTLVSYADAHPQAGIIGPRVLNADGTLQFSCRRFPSLMAGFFRNTFLGKIAPQNKYAAEYLMWDISHDRDQSVDWISGCAMMIRRTLIDRIGALDERFYMYCEDVDICRRTWEDGFEVVYAPQAVVTHIIGRSSDNNAEKMIVEFHRSWYEYDLKHHPDGGPVRRSVVYSGLWLRGAVRIARRRSNEKRYQKNHRESGS</sequence>
<dbReference type="AlphaFoldDB" id="A0A402CXD6"/>
<dbReference type="RefSeq" id="WP_119322000.1">
    <property type="nucleotide sequence ID" value="NZ_AP025739.1"/>
</dbReference>
<proteinExistence type="predicted"/>
<dbReference type="InterPro" id="IPR029044">
    <property type="entry name" value="Nucleotide-diphossugar_trans"/>
</dbReference>
<dbReference type="OrthoDB" id="9771846at2"/>
<dbReference type="Proteomes" id="UP000287394">
    <property type="component" value="Chromosome"/>
</dbReference>
<accession>A0A402CXD6</accession>
<dbReference type="Pfam" id="PF00535">
    <property type="entry name" value="Glycos_transf_2"/>
    <property type="match status" value="1"/>
</dbReference>
<dbReference type="EMBL" id="AP025739">
    <property type="protein sequence ID" value="BDI32316.1"/>
    <property type="molecule type" value="Genomic_DNA"/>
</dbReference>
<organism evidence="2 3">
    <name type="scientific">Capsulimonas corticalis</name>
    <dbReference type="NCBI Taxonomy" id="2219043"/>
    <lineage>
        <taxon>Bacteria</taxon>
        <taxon>Bacillati</taxon>
        <taxon>Armatimonadota</taxon>
        <taxon>Armatimonadia</taxon>
        <taxon>Capsulimonadales</taxon>
        <taxon>Capsulimonadaceae</taxon>
        <taxon>Capsulimonas</taxon>
    </lineage>
</organism>
<dbReference type="InterPro" id="IPR001173">
    <property type="entry name" value="Glyco_trans_2-like"/>
</dbReference>
<name>A0A402CXD6_9BACT</name>
<keyword evidence="2" id="KW-0808">Transferase</keyword>
<evidence type="ECO:0000313" key="3">
    <source>
        <dbReference type="Proteomes" id="UP000287394"/>
    </source>
</evidence>
<gene>
    <name evidence="2" type="ORF">CCAX7_43670</name>
</gene>
<evidence type="ECO:0000313" key="2">
    <source>
        <dbReference type="EMBL" id="BDI32316.1"/>
    </source>
</evidence>
<dbReference type="Gene3D" id="3.90.550.10">
    <property type="entry name" value="Spore Coat Polysaccharide Biosynthesis Protein SpsA, Chain A"/>
    <property type="match status" value="1"/>
</dbReference>
<protein>
    <submittedName>
        <fullName evidence="2">Glycosyl transferase</fullName>
    </submittedName>
</protein>
<dbReference type="KEGG" id="ccot:CCAX7_43670"/>
<dbReference type="PANTHER" id="PTHR43179:SF7">
    <property type="entry name" value="RHAMNOSYLTRANSFERASE WBBL"/>
    <property type="match status" value="1"/>
</dbReference>
<dbReference type="PANTHER" id="PTHR43179">
    <property type="entry name" value="RHAMNOSYLTRANSFERASE WBBL"/>
    <property type="match status" value="1"/>
</dbReference>
<keyword evidence="3" id="KW-1185">Reference proteome</keyword>
<feature type="domain" description="Glycosyltransferase 2-like" evidence="1">
    <location>
        <begin position="6"/>
        <end position="133"/>
    </location>
</feature>
<reference evidence="2 3" key="1">
    <citation type="journal article" date="2019" name="Int. J. Syst. Evol. Microbiol.">
        <title>Capsulimonas corticalis gen. nov., sp. nov., an aerobic capsulated bacterium, of a novel bacterial order, Capsulimonadales ord. nov., of the class Armatimonadia of the phylum Armatimonadetes.</title>
        <authorList>
            <person name="Li J."/>
            <person name="Kudo C."/>
            <person name="Tonouchi A."/>
        </authorList>
    </citation>
    <scope>NUCLEOTIDE SEQUENCE [LARGE SCALE GENOMIC DNA]</scope>
    <source>
        <strain evidence="2 3">AX-7</strain>
    </source>
</reference>
<dbReference type="CDD" id="cd04186">
    <property type="entry name" value="GT_2_like_c"/>
    <property type="match status" value="1"/>
</dbReference>
<dbReference type="SUPFAM" id="SSF53448">
    <property type="entry name" value="Nucleotide-diphospho-sugar transferases"/>
    <property type="match status" value="1"/>
</dbReference>